<evidence type="ECO:0000313" key="1">
    <source>
        <dbReference type="EMBL" id="GFH13339.1"/>
    </source>
</evidence>
<dbReference type="AlphaFoldDB" id="A0A699Z2V4"/>
<feature type="non-terminal residue" evidence="1">
    <location>
        <position position="1"/>
    </location>
</feature>
<gene>
    <name evidence="1" type="ORF">HaLaN_09204</name>
</gene>
<dbReference type="EMBL" id="BLLF01000600">
    <property type="protein sequence ID" value="GFH13339.1"/>
    <property type="molecule type" value="Genomic_DNA"/>
</dbReference>
<organism evidence="1 2">
    <name type="scientific">Haematococcus lacustris</name>
    <name type="common">Green alga</name>
    <name type="synonym">Haematococcus pluvialis</name>
    <dbReference type="NCBI Taxonomy" id="44745"/>
    <lineage>
        <taxon>Eukaryota</taxon>
        <taxon>Viridiplantae</taxon>
        <taxon>Chlorophyta</taxon>
        <taxon>core chlorophytes</taxon>
        <taxon>Chlorophyceae</taxon>
        <taxon>CS clade</taxon>
        <taxon>Chlamydomonadales</taxon>
        <taxon>Haematococcaceae</taxon>
        <taxon>Haematococcus</taxon>
    </lineage>
</organism>
<evidence type="ECO:0000313" key="2">
    <source>
        <dbReference type="Proteomes" id="UP000485058"/>
    </source>
</evidence>
<name>A0A699Z2V4_HAELA</name>
<comment type="caution">
    <text evidence="1">The sequence shown here is derived from an EMBL/GenBank/DDBJ whole genome shotgun (WGS) entry which is preliminary data.</text>
</comment>
<accession>A0A699Z2V4</accession>
<reference evidence="1 2" key="1">
    <citation type="submission" date="2020-02" db="EMBL/GenBank/DDBJ databases">
        <title>Draft genome sequence of Haematococcus lacustris strain NIES-144.</title>
        <authorList>
            <person name="Morimoto D."/>
            <person name="Nakagawa S."/>
            <person name="Yoshida T."/>
            <person name="Sawayama S."/>
        </authorList>
    </citation>
    <scope>NUCLEOTIDE SEQUENCE [LARGE SCALE GENOMIC DNA]</scope>
    <source>
        <strain evidence="1 2">NIES-144</strain>
    </source>
</reference>
<keyword evidence="2" id="KW-1185">Reference proteome</keyword>
<sequence>MEDATSPAAGPSSSNSRPAAALDAAAAVNAVSGVWDKTSGQLVADQVARWKVTKGWMRHASGLNNARYSTERTSVGTSMEANMKHISVTLATWDAVWEVYLDPNYAEGDG</sequence>
<protein>
    <submittedName>
        <fullName evidence="1">Uncharacterized protein</fullName>
    </submittedName>
</protein>
<proteinExistence type="predicted"/>
<dbReference type="Proteomes" id="UP000485058">
    <property type="component" value="Unassembled WGS sequence"/>
</dbReference>